<feature type="compositionally biased region" description="Low complexity" evidence="1">
    <location>
        <begin position="249"/>
        <end position="258"/>
    </location>
</feature>
<gene>
    <name evidence="2" type="ORF">AOQ84DRAFT_351952</name>
</gene>
<feature type="compositionally biased region" description="Acidic residues" evidence="1">
    <location>
        <begin position="215"/>
        <end position="229"/>
    </location>
</feature>
<feature type="compositionally biased region" description="Polar residues" evidence="1">
    <location>
        <begin position="133"/>
        <end position="145"/>
    </location>
</feature>
<feature type="compositionally biased region" description="Basic residues" evidence="1">
    <location>
        <begin position="82"/>
        <end position="96"/>
    </location>
</feature>
<feature type="compositionally biased region" description="Polar residues" evidence="1">
    <location>
        <begin position="171"/>
        <end position="181"/>
    </location>
</feature>
<protein>
    <submittedName>
        <fullName evidence="2">Uncharacterized protein</fullName>
    </submittedName>
</protein>
<dbReference type="Proteomes" id="UP000250140">
    <property type="component" value="Unassembled WGS sequence"/>
</dbReference>
<feature type="compositionally biased region" description="Polar residues" evidence="1">
    <location>
        <begin position="477"/>
        <end position="494"/>
    </location>
</feature>
<reference evidence="2 3" key="1">
    <citation type="journal article" date="2016" name="Nat. Commun.">
        <title>Ectomycorrhizal ecology is imprinted in the genome of the dominant symbiotic fungus Cenococcum geophilum.</title>
        <authorList>
            <consortium name="DOE Joint Genome Institute"/>
            <person name="Peter M."/>
            <person name="Kohler A."/>
            <person name="Ohm R.A."/>
            <person name="Kuo A."/>
            <person name="Krutzmann J."/>
            <person name="Morin E."/>
            <person name="Arend M."/>
            <person name="Barry K.W."/>
            <person name="Binder M."/>
            <person name="Choi C."/>
            <person name="Clum A."/>
            <person name="Copeland A."/>
            <person name="Grisel N."/>
            <person name="Haridas S."/>
            <person name="Kipfer T."/>
            <person name="LaButti K."/>
            <person name="Lindquist E."/>
            <person name="Lipzen A."/>
            <person name="Maire R."/>
            <person name="Meier B."/>
            <person name="Mihaltcheva S."/>
            <person name="Molinier V."/>
            <person name="Murat C."/>
            <person name="Poggeler S."/>
            <person name="Quandt C.A."/>
            <person name="Sperisen C."/>
            <person name="Tritt A."/>
            <person name="Tisserant E."/>
            <person name="Crous P.W."/>
            <person name="Henrissat B."/>
            <person name="Nehls U."/>
            <person name="Egli S."/>
            <person name="Spatafora J.W."/>
            <person name="Grigoriev I.V."/>
            <person name="Martin F.M."/>
        </authorList>
    </citation>
    <scope>NUCLEOTIDE SEQUENCE [LARGE SCALE GENOMIC DNA]</scope>
    <source>
        <strain evidence="2 3">CBS 207.34</strain>
    </source>
</reference>
<evidence type="ECO:0000313" key="3">
    <source>
        <dbReference type="Proteomes" id="UP000250140"/>
    </source>
</evidence>
<name>A0A8E2FAD1_9PEZI</name>
<feature type="compositionally biased region" description="Basic and acidic residues" evidence="1">
    <location>
        <begin position="97"/>
        <end position="128"/>
    </location>
</feature>
<feature type="compositionally biased region" description="Basic and acidic residues" evidence="1">
    <location>
        <begin position="236"/>
        <end position="247"/>
    </location>
</feature>
<evidence type="ECO:0000313" key="2">
    <source>
        <dbReference type="EMBL" id="OCL13557.1"/>
    </source>
</evidence>
<feature type="compositionally biased region" description="Polar residues" evidence="1">
    <location>
        <begin position="60"/>
        <end position="69"/>
    </location>
</feature>
<sequence length="574" mass="63178">MPRPKRAKVASTRVAQPLQPSTVASHRHNPARQASERLEVLSDDSEGLITTTRTRRRPSLASQQDTGYTMTGGLGEGDVKGAHKTLPKTRPTAKKVKPSERQTEALDALKRRRDATLKTKASRVRELSPEPTIPSSQLKGSQLETTTKDAREPSPVPSEVDSLYASPSPPRTTNRQSTLKAQGTPAMDISILALTNFKRRPRQPSILRMVRQTSDNEDDFDDFNPDDESTPLNLHKNAEQEGVDKGTGRRSSTSTHTSSSRKRKLSSPNIQVPRSSPPAMPSPTEGRGGSIPPSEPSSLPEHIAETQEDSFQEQQQQGPEIWSETMAPPKSSSSLSNSPVVVKASKTNGERKGRPRRSRKTRQVQDEDDKSDEDSVDSGAESVAIVRRKNATPKRPSRPPNLSTAKLQSMLPRRRHRAKGRAIDQFDIPSSDDVGTSILASDEDELQLPASRHTTNARRTDATRTPVKRTSREAKKNTGQTSAKKATPVKSTPTAKGVTRTYGNRRVTSSDKENESTFIHHELSEEDDEPTEVTIDHVKSAELAAAAKKFAEVDQWEMEFESVDIGGESSSPWR</sequence>
<feature type="compositionally biased region" description="Low complexity" evidence="1">
    <location>
        <begin position="328"/>
        <end position="342"/>
    </location>
</feature>
<feature type="region of interest" description="Disordered" evidence="1">
    <location>
        <begin position="1"/>
        <end position="531"/>
    </location>
</feature>
<feature type="compositionally biased region" description="Basic residues" evidence="1">
    <location>
        <begin position="353"/>
        <end position="362"/>
    </location>
</feature>
<feature type="compositionally biased region" description="Low complexity" evidence="1">
    <location>
        <begin position="290"/>
        <end position="301"/>
    </location>
</feature>
<feature type="compositionally biased region" description="Basic and acidic residues" evidence="1">
    <location>
        <begin position="508"/>
        <end position="523"/>
    </location>
</feature>
<dbReference type="AlphaFoldDB" id="A0A8E2FAD1"/>
<feature type="compositionally biased region" description="Basic residues" evidence="1">
    <location>
        <begin position="386"/>
        <end position="397"/>
    </location>
</feature>
<dbReference type="EMBL" id="KV748703">
    <property type="protein sequence ID" value="OCL13557.1"/>
    <property type="molecule type" value="Genomic_DNA"/>
</dbReference>
<dbReference type="OrthoDB" id="5423493at2759"/>
<evidence type="ECO:0000256" key="1">
    <source>
        <dbReference type="SAM" id="MobiDB-lite"/>
    </source>
</evidence>
<proteinExistence type="predicted"/>
<accession>A0A8E2FAD1</accession>
<feature type="compositionally biased region" description="Acidic residues" evidence="1">
    <location>
        <begin position="366"/>
        <end position="376"/>
    </location>
</feature>
<keyword evidence="3" id="KW-1185">Reference proteome</keyword>
<organism evidence="2 3">
    <name type="scientific">Glonium stellatum</name>
    <dbReference type="NCBI Taxonomy" id="574774"/>
    <lineage>
        <taxon>Eukaryota</taxon>
        <taxon>Fungi</taxon>
        <taxon>Dikarya</taxon>
        <taxon>Ascomycota</taxon>
        <taxon>Pezizomycotina</taxon>
        <taxon>Dothideomycetes</taxon>
        <taxon>Pleosporomycetidae</taxon>
        <taxon>Gloniales</taxon>
        <taxon>Gloniaceae</taxon>
        <taxon>Glonium</taxon>
    </lineage>
</organism>